<keyword evidence="2" id="KW-0333">Golgi apparatus</keyword>
<dbReference type="Pfam" id="PF05719">
    <property type="entry name" value="GPP34"/>
    <property type="match status" value="1"/>
</dbReference>
<evidence type="ECO:0000313" key="5">
    <source>
        <dbReference type="EMBL" id="GGM11616.1"/>
    </source>
</evidence>
<evidence type="ECO:0000256" key="4">
    <source>
        <dbReference type="ARBA" id="ARBA00023136"/>
    </source>
</evidence>
<dbReference type="GO" id="GO:0070273">
    <property type="term" value="F:phosphatidylinositol-4-phosphate binding"/>
    <property type="evidence" value="ECO:0007669"/>
    <property type="project" value="InterPro"/>
</dbReference>
<dbReference type="GO" id="GO:0005737">
    <property type="term" value="C:cytoplasm"/>
    <property type="evidence" value="ECO:0007669"/>
    <property type="project" value="UniProtKB-ARBA"/>
</dbReference>
<sequence>MLLADDFFLIAHDDRDGKSRLSQRAVELGLAGALLGELVLEQRILCEGARLRVINREPPSDPLAHTNLATMVAETQHREIRTWLLFLGQTAVDAVGQRMARHGLVEQTTVRRLLRSSTRWVATDINLPTGRVVRLRRLLTGSEPMRVADATLAGLIEATGLTGHVLWDTDQSSYRRLQQAITTLPPPLRDLILQVESAVGEAVLSQRG</sequence>
<dbReference type="AlphaFoldDB" id="A0A917WKF3"/>
<dbReference type="InterPro" id="IPR038261">
    <property type="entry name" value="GPP34-like_sf"/>
</dbReference>
<organism evidence="5 6">
    <name type="scientific">Dactylosporangium sucinum</name>
    <dbReference type="NCBI Taxonomy" id="1424081"/>
    <lineage>
        <taxon>Bacteria</taxon>
        <taxon>Bacillati</taxon>
        <taxon>Actinomycetota</taxon>
        <taxon>Actinomycetes</taxon>
        <taxon>Micromonosporales</taxon>
        <taxon>Micromonosporaceae</taxon>
        <taxon>Dactylosporangium</taxon>
    </lineage>
</organism>
<dbReference type="Proteomes" id="UP000642070">
    <property type="component" value="Unassembled WGS sequence"/>
</dbReference>
<proteinExistence type="predicted"/>
<evidence type="ECO:0008006" key="7">
    <source>
        <dbReference type="Google" id="ProtNLM"/>
    </source>
</evidence>
<reference evidence="5" key="2">
    <citation type="submission" date="2020-09" db="EMBL/GenBank/DDBJ databases">
        <authorList>
            <person name="Sun Q."/>
            <person name="Ohkuma M."/>
        </authorList>
    </citation>
    <scope>NUCLEOTIDE SEQUENCE</scope>
    <source>
        <strain evidence="5">JCM 19831</strain>
    </source>
</reference>
<dbReference type="GO" id="GO:0012505">
    <property type="term" value="C:endomembrane system"/>
    <property type="evidence" value="ECO:0007669"/>
    <property type="project" value="UniProtKB-ARBA"/>
</dbReference>
<evidence type="ECO:0000256" key="3">
    <source>
        <dbReference type="ARBA" id="ARBA00023121"/>
    </source>
</evidence>
<keyword evidence="3" id="KW-0446">Lipid-binding</keyword>
<accession>A0A917WKF3</accession>
<reference evidence="5" key="1">
    <citation type="journal article" date="2014" name="Int. J. Syst. Evol. Microbiol.">
        <title>Complete genome sequence of Corynebacterium casei LMG S-19264T (=DSM 44701T), isolated from a smear-ripened cheese.</title>
        <authorList>
            <consortium name="US DOE Joint Genome Institute (JGI-PGF)"/>
            <person name="Walter F."/>
            <person name="Albersmeier A."/>
            <person name="Kalinowski J."/>
            <person name="Ruckert C."/>
        </authorList>
    </citation>
    <scope>NUCLEOTIDE SEQUENCE</scope>
    <source>
        <strain evidence="5">JCM 19831</strain>
    </source>
</reference>
<dbReference type="EMBL" id="BMPI01000004">
    <property type="protein sequence ID" value="GGM11616.1"/>
    <property type="molecule type" value="Genomic_DNA"/>
</dbReference>
<dbReference type="InterPro" id="IPR008628">
    <property type="entry name" value="GPP34-like"/>
</dbReference>
<dbReference type="RefSeq" id="WP_190248579.1">
    <property type="nucleotide sequence ID" value="NZ_BMPI01000004.1"/>
</dbReference>
<protein>
    <recommendedName>
        <fullName evidence="7">GPP34 family phosphoprotein</fullName>
    </recommendedName>
</protein>
<comment type="subcellular location">
    <subcellularLocation>
        <location evidence="1">Golgi apparatus membrane</location>
        <topology evidence="1">Peripheral membrane protein</topology>
        <orientation evidence="1">Cytoplasmic side</orientation>
    </subcellularLocation>
</comment>
<evidence type="ECO:0000256" key="1">
    <source>
        <dbReference type="ARBA" id="ARBA00004255"/>
    </source>
</evidence>
<comment type="caution">
    <text evidence="5">The sequence shown here is derived from an EMBL/GenBank/DDBJ whole genome shotgun (WGS) entry which is preliminary data.</text>
</comment>
<evidence type="ECO:0000313" key="6">
    <source>
        <dbReference type="Proteomes" id="UP000642070"/>
    </source>
</evidence>
<keyword evidence="4" id="KW-0472">Membrane</keyword>
<dbReference type="Gene3D" id="1.10.3630.10">
    <property type="entry name" value="yeast vps74-n-term truncation variant domain like"/>
    <property type="match status" value="1"/>
</dbReference>
<keyword evidence="6" id="KW-1185">Reference proteome</keyword>
<evidence type="ECO:0000256" key="2">
    <source>
        <dbReference type="ARBA" id="ARBA00023034"/>
    </source>
</evidence>
<name>A0A917WKF3_9ACTN</name>
<gene>
    <name evidence="5" type="ORF">GCM10007977_010990</name>
</gene>